<dbReference type="EMBL" id="CP108222">
    <property type="protein sequence ID" value="WTT20294.1"/>
    <property type="molecule type" value="Genomic_DNA"/>
</dbReference>
<dbReference type="PANTHER" id="PTHR43422:SF3">
    <property type="entry name" value="THIAMINE THIAZOLE SYNTHASE"/>
    <property type="match status" value="1"/>
</dbReference>
<dbReference type="AlphaFoldDB" id="A0AAU2A6G2"/>
<keyword evidence="3" id="KW-0560">Oxidoreductase</keyword>
<proteinExistence type="predicted"/>
<dbReference type="GO" id="GO:0004497">
    <property type="term" value="F:monooxygenase activity"/>
    <property type="evidence" value="ECO:0007669"/>
    <property type="project" value="UniProtKB-KW"/>
</dbReference>
<accession>A0AAU2A6G2</accession>
<reference evidence="3" key="1">
    <citation type="submission" date="2022-10" db="EMBL/GenBank/DDBJ databases">
        <title>The complete genomes of actinobacterial strains from the NBC collection.</title>
        <authorList>
            <person name="Joergensen T.S."/>
            <person name="Alvarez Arevalo M."/>
            <person name="Sterndorff E.B."/>
            <person name="Faurdal D."/>
            <person name="Vuksanovic O."/>
            <person name="Mourched A.-S."/>
            <person name="Charusanti P."/>
            <person name="Shaw S."/>
            <person name="Blin K."/>
            <person name="Weber T."/>
        </authorList>
    </citation>
    <scope>NUCLEOTIDE SEQUENCE</scope>
    <source>
        <strain evidence="3">NBC_00093</strain>
    </source>
</reference>
<dbReference type="InterPro" id="IPR002938">
    <property type="entry name" value="FAD-bd"/>
</dbReference>
<name>A0AAU2A6G2_9ACTN</name>
<dbReference type="Gene3D" id="3.50.50.60">
    <property type="entry name" value="FAD/NAD(P)-binding domain"/>
    <property type="match status" value="1"/>
</dbReference>
<dbReference type="GO" id="GO:0071949">
    <property type="term" value="F:FAD binding"/>
    <property type="evidence" value="ECO:0007669"/>
    <property type="project" value="InterPro"/>
</dbReference>
<evidence type="ECO:0000313" key="3">
    <source>
        <dbReference type="EMBL" id="WTT20294.1"/>
    </source>
</evidence>
<gene>
    <name evidence="3" type="ORF">OHA22_34580</name>
</gene>
<organism evidence="3">
    <name type="scientific">Streptomyces sp. NBC_00093</name>
    <dbReference type="NCBI Taxonomy" id="2975649"/>
    <lineage>
        <taxon>Bacteria</taxon>
        <taxon>Bacillati</taxon>
        <taxon>Actinomycetota</taxon>
        <taxon>Actinomycetes</taxon>
        <taxon>Kitasatosporales</taxon>
        <taxon>Streptomycetaceae</taxon>
        <taxon>Streptomyces</taxon>
    </lineage>
</organism>
<dbReference type="SUPFAM" id="SSF51905">
    <property type="entry name" value="FAD/NAD(P)-binding domain"/>
    <property type="match status" value="1"/>
</dbReference>
<keyword evidence="3" id="KW-0503">Monooxygenase</keyword>
<feature type="domain" description="FAD-binding" evidence="2">
    <location>
        <begin position="12"/>
        <end position="344"/>
    </location>
</feature>
<sequence>MSEQPSPVRSAVVLGGSLAGLLAARALVEFADRVTVVERDVLPDGPEPRRNLPQARHVHMLWSGGSRAVEELVPGVGELLLDAGAHRLAVTTDMVALAPQGWFRRWAESHHAFLCGRDLLDATVRAQVLDDDRIKLVEHAEVLGLEGTDEAVTGVRLRGADGSRRTLHADLVVDATGRASRAPHWLRELGLPEPARRVVDSGLVYASRMYRAPEAAWQGFPVVNVQADPRGDGPGRAGVLMPIEDGCWLVSLSGTRGGEPPSDGAEFTRFAREELRHPVIADLLAGAEPLTAVSVTRTTSNRRHYYERMPAWPDNFAVIGDALAAYNPIYGHGMSVAAQSAVALRDVIRRQGWGAPGLAGRIQKAVAEPVAAAWDLATSQDVFYPGATEKGPTLRDRLLAAYVGRLMRTATGNGRIARRVTDVTSLERGAEVLLTPSVVLAAAIGPLKPPLSGPPLLPEELKAALRFPGDDPRTSSRRTGRAE</sequence>
<dbReference type="PANTHER" id="PTHR43422">
    <property type="entry name" value="THIAMINE THIAZOLE SYNTHASE"/>
    <property type="match status" value="1"/>
</dbReference>
<dbReference type="InterPro" id="IPR036188">
    <property type="entry name" value="FAD/NAD-bd_sf"/>
</dbReference>
<protein>
    <submittedName>
        <fullName evidence="3">FAD-dependent monooxygenase</fullName>
    </submittedName>
</protein>
<dbReference type="Pfam" id="PF01494">
    <property type="entry name" value="FAD_binding_3"/>
    <property type="match status" value="1"/>
</dbReference>
<evidence type="ECO:0000256" key="1">
    <source>
        <dbReference type="SAM" id="MobiDB-lite"/>
    </source>
</evidence>
<evidence type="ECO:0000259" key="2">
    <source>
        <dbReference type="Pfam" id="PF01494"/>
    </source>
</evidence>
<feature type="region of interest" description="Disordered" evidence="1">
    <location>
        <begin position="464"/>
        <end position="483"/>
    </location>
</feature>